<sequence>MTDLLTFGRWTMGVGDVCFKPRVDNYEAARRAKEAGFSHLDLHSYWDDGDESRLAVPIGNRIVNTGDPDRELSEVVADGDKLAAWPRARDGWGYVPPPDMPGAWEHTVAELRRAPKSVVEPWAGSVCSTNEVTKQLIEEVPGLRLIVDVGHLVYKDEDPFELLPYADIIQLRDCAPGQQQLHVGDGVMDFERLKTELERLDYQGAITIEYFDLHWVGYPLDTPWEWSLDLAHYLDAL</sequence>
<dbReference type="Gene3D" id="3.20.20.150">
    <property type="entry name" value="Divalent-metal-dependent TIM barrel enzymes"/>
    <property type="match status" value="1"/>
</dbReference>
<organism evidence="2 3">
    <name type="scientific">Nocardioides humi</name>
    <dbReference type="NCBI Taxonomy" id="449461"/>
    <lineage>
        <taxon>Bacteria</taxon>
        <taxon>Bacillati</taxon>
        <taxon>Actinomycetota</taxon>
        <taxon>Actinomycetes</taxon>
        <taxon>Propionibacteriales</taxon>
        <taxon>Nocardioidaceae</taxon>
        <taxon>Nocardioides</taxon>
    </lineage>
</organism>
<proteinExistence type="predicted"/>
<dbReference type="Pfam" id="PF01261">
    <property type="entry name" value="AP_endonuc_2"/>
    <property type="match status" value="1"/>
</dbReference>
<dbReference type="InterPro" id="IPR036237">
    <property type="entry name" value="Xyl_isomerase-like_sf"/>
</dbReference>
<dbReference type="EMBL" id="BAAAOR010000049">
    <property type="protein sequence ID" value="GAA1548318.1"/>
    <property type="molecule type" value="Genomic_DNA"/>
</dbReference>
<dbReference type="RefSeq" id="WP_344114213.1">
    <property type="nucleotide sequence ID" value="NZ_BAAAOR010000049.1"/>
</dbReference>
<reference evidence="2 3" key="1">
    <citation type="journal article" date="2019" name="Int. J. Syst. Evol. Microbiol.">
        <title>The Global Catalogue of Microorganisms (GCM) 10K type strain sequencing project: providing services to taxonomists for standard genome sequencing and annotation.</title>
        <authorList>
            <consortium name="The Broad Institute Genomics Platform"/>
            <consortium name="The Broad Institute Genome Sequencing Center for Infectious Disease"/>
            <person name="Wu L."/>
            <person name="Ma J."/>
        </authorList>
    </citation>
    <scope>NUCLEOTIDE SEQUENCE [LARGE SCALE GENOMIC DNA]</scope>
    <source>
        <strain evidence="2 3">JCM 14942</strain>
    </source>
</reference>
<keyword evidence="3" id="KW-1185">Reference proteome</keyword>
<evidence type="ECO:0000313" key="3">
    <source>
        <dbReference type="Proteomes" id="UP001500842"/>
    </source>
</evidence>
<evidence type="ECO:0000259" key="1">
    <source>
        <dbReference type="Pfam" id="PF01261"/>
    </source>
</evidence>
<evidence type="ECO:0000313" key="2">
    <source>
        <dbReference type="EMBL" id="GAA1548318.1"/>
    </source>
</evidence>
<dbReference type="InterPro" id="IPR013022">
    <property type="entry name" value="Xyl_isomerase-like_TIM-brl"/>
</dbReference>
<comment type="caution">
    <text evidence="2">The sequence shown here is derived from an EMBL/GenBank/DDBJ whole genome shotgun (WGS) entry which is preliminary data.</text>
</comment>
<dbReference type="SUPFAM" id="SSF51658">
    <property type="entry name" value="Xylose isomerase-like"/>
    <property type="match status" value="1"/>
</dbReference>
<feature type="domain" description="Xylose isomerase-like TIM barrel" evidence="1">
    <location>
        <begin position="116"/>
        <end position="229"/>
    </location>
</feature>
<gene>
    <name evidence="2" type="ORF">GCM10009788_57920</name>
</gene>
<name>A0ABN2BW42_9ACTN</name>
<protein>
    <recommendedName>
        <fullName evidence="1">Xylose isomerase-like TIM barrel domain-containing protein</fullName>
    </recommendedName>
</protein>
<dbReference type="Proteomes" id="UP001500842">
    <property type="component" value="Unassembled WGS sequence"/>
</dbReference>
<accession>A0ABN2BW42</accession>